<gene>
    <name evidence="2" type="ORF">G7Y89_g1932</name>
</gene>
<accession>A0A8H4RUA9</accession>
<dbReference type="EMBL" id="JAAMPI010000080">
    <property type="protein sequence ID" value="KAF4636152.1"/>
    <property type="molecule type" value="Genomic_DNA"/>
</dbReference>
<protein>
    <recommendedName>
        <fullName evidence="1">Protein argonaute N-terminal domain-containing protein</fullName>
    </recommendedName>
</protein>
<evidence type="ECO:0000259" key="1">
    <source>
        <dbReference type="Pfam" id="PF16486"/>
    </source>
</evidence>
<organism evidence="2 3">
    <name type="scientific">Cudoniella acicularis</name>
    <dbReference type="NCBI Taxonomy" id="354080"/>
    <lineage>
        <taxon>Eukaryota</taxon>
        <taxon>Fungi</taxon>
        <taxon>Dikarya</taxon>
        <taxon>Ascomycota</taxon>
        <taxon>Pezizomycotina</taxon>
        <taxon>Leotiomycetes</taxon>
        <taxon>Helotiales</taxon>
        <taxon>Tricladiaceae</taxon>
        <taxon>Cudoniella</taxon>
    </lineage>
</organism>
<dbReference type="AlphaFoldDB" id="A0A8H4RUA9"/>
<evidence type="ECO:0000313" key="3">
    <source>
        <dbReference type="Proteomes" id="UP000566819"/>
    </source>
</evidence>
<dbReference type="Pfam" id="PF16486">
    <property type="entry name" value="ArgoN"/>
    <property type="match status" value="1"/>
</dbReference>
<name>A0A8H4RUA9_9HELO</name>
<evidence type="ECO:0000313" key="2">
    <source>
        <dbReference type="EMBL" id="KAF4636152.1"/>
    </source>
</evidence>
<dbReference type="InterPro" id="IPR032474">
    <property type="entry name" value="Argonaute_N"/>
</dbReference>
<reference evidence="2 3" key="1">
    <citation type="submission" date="2020-03" db="EMBL/GenBank/DDBJ databases">
        <title>Draft Genome Sequence of Cudoniella acicularis.</title>
        <authorList>
            <person name="Buettner E."/>
            <person name="Kellner H."/>
        </authorList>
    </citation>
    <scope>NUCLEOTIDE SEQUENCE [LARGE SCALE GENOMIC DNA]</scope>
    <source>
        <strain evidence="2 3">DSM 108380</strain>
    </source>
</reference>
<feature type="domain" description="Protein argonaute N-terminal" evidence="1">
    <location>
        <begin position="35"/>
        <end position="102"/>
    </location>
</feature>
<comment type="caution">
    <text evidence="2">The sequence shown here is derived from an EMBL/GenBank/DDBJ whole genome shotgun (WGS) entry which is preliminary data.</text>
</comment>
<dbReference type="Proteomes" id="UP000566819">
    <property type="component" value="Unassembled WGS sequence"/>
</dbReference>
<sequence>MEIQNYRTFDKVTNEAVHQFPSNLPLRPGFNTVGKAIAIRVNQYKLTNFPDNDIYQYDINIGNGAEKAGKIMAVWKSKTLQDAIKKASGGAPVLWDGNKLAWRVTFPEIIQYPPTNNL</sequence>
<dbReference type="OrthoDB" id="3560195at2759"/>
<proteinExistence type="predicted"/>
<keyword evidence="3" id="KW-1185">Reference proteome</keyword>